<sequence>MNTLSNNLNDKIKTIIDNYPTRADMHFVDTNPGFEGHRFCEEGVKEPSYRNPNIYFYPLEYTTGGLSVEFDGKGENVPHGDCEAILENGDQGDYFTCLMANGVLENDTSINLGEFPNNVPGDDEAAITSGDGVPDWIARVFHPTINGMTAYRDAIVQAYNDYTPRD</sequence>
<dbReference type="SUPFAM" id="SSF52266">
    <property type="entry name" value="SGNH hydrolase"/>
    <property type="match status" value="1"/>
</dbReference>
<dbReference type="InterPro" id="IPR036514">
    <property type="entry name" value="SGNH_hydro_sf"/>
</dbReference>
<dbReference type="Proteomes" id="UP000799444">
    <property type="component" value="Unassembled WGS sequence"/>
</dbReference>
<dbReference type="OrthoDB" id="21678at2759"/>
<dbReference type="AlphaFoldDB" id="A0A9P4QZK6"/>
<dbReference type="GO" id="GO:0006629">
    <property type="term" value="P:lipid metabolic process"/>
    <property type="evidence" value="ECO:0007669"/>
    <property type="project" value="TreeGrafter"/>
</dbReference>
<dbReference type="PANTHER" id="PTHR37981:SF1">
    <property type="entry name" value="SGNH HYDROLASE-TYPE ESTERASE DOMAIN-CONTAINING PROTEIN"/>
    <property type="match status" value="1"/>
</dbReference>
<protein>
    <submittedName>
        <fullName evidence="1">Uncharacterized protein</fullName>
    </submittedName>
</protein>
<accession>A0A9P4QZK6</accession>
<dbReference type="InterPro" id="IPR037460">
    <property type="entry name" value="SEST-like"/>
</dbReference>
<evidence type="ECO:0000313" key="1">
    <source>
        <dbReference type="EMBL" id="KAF2734093.1"/>
    </source>
</evidence>
<evidence type="ECO:0000313" key="2">
    <source>
        <dbReference type="Proteomes" id="UP000799444"/>
    </source>
</evidence>
<reference evidence="1" key="1">
    <citation type="journal article" date="2020" name="Stud. Mycol.">
        <title>101 Dothideomycetes genomes: a test case for predicting lifestyles and emergence of pathogens.</title>
        <authorList>
            <person name="Haridas S."/>
            <person name="Albert R."/>
            <person name="Binder M."/>
            <person name="Bloem J."/>
            <person name="Labutti K."/>
            <person name="Salamov A."/>
            <person name="Andreopoulos B."/>
            <person name="Baker S."/>
            <person name="Barry K."/>
            <person name="Bills G."/>
            <person name="Bluhm B."/>
            <person name="Cannon C."/>
            <person name="Castanera R."/>
            <person name="Culley D."/>
            <person name="Daum C."/>
            <person name="Ezra D."/>
            <person name="Gonzalez J."/>
            <person name="Henrissat B."/>
            <person name="Kuo A."/>
            <person name="Liang C."/>
            <person name="Lipzen A."/>
            <person name="Lutzoni F."/>
            <person name="Magnuson J."/>
            <person name="Mondo S."/>
            <person name="Nolan M."/>
            <person name="Ohm R."/>
            <person name="Pangilinan J."/>
            <person name="Park H.-J."/>
            <person name="Ramirez L."/>
            <person name="Alfaro M."/>
            <person name="Sun H."/>
            <person name="Tritt A."/>
            <person name="Yoshinaga Y."/>
            <person name="Zwiers L.-H."/>
            <person name="Turgeon B."/>
            <person name="Goodwin S."/>
            <person name="Spatafora J."/>
            <person name="Crous P."/>
            <person name="Grigoriev I."/>
        </authorList>
    </citation>
    <scope>NUCLEOTIDE SEQUENCE</scope>
    <source>
        <strain evidence="1">CBS 125425</strain>
    </source>
</reference>
<proteinExistence type="predicted"/>
<organism evidence="1 2">
    <name type="scientific">Polyplosphaeria fusca</name>
    <dbReference type="NCBI Taxonomy" id="682080"/>
    <lineage>
        <taxon>Eukaryota</taxon>
        <taxon>Fungi</taxon>
        <taxon>Dikarya</taxon>
        <taxon>Ascomycota</taxon>
        <taxon>Pezizomycotina</taxon>
        <taxon>Dothideomycetes</taxon>
        <taxon>Pleosporomycetidae</taxon>
        <taxon>Pleosporales</taxon>
        <taxon>Tetraplosphaeriaceae</taxon>
        <taxon>Polyplosphaeria</taxon>
    </lineage>
</organism>
<feature type="non-terminal residue" evidence="1">
    <location>
        <position position="166"/>
    </location>
</feature>
<keyword evidence="2" id="KW-1185">Reference proteome</keyword>
<comment type="caution">
    <text evidence="1">The sequence shown here is derived from an EMBL/GenBank/DDBJ whole genome shotgun (WGS) entry which is preliminary data.</text>
</comment>
<dbReference type="EMBL" id="ML996152">
    <property type="protein sequence ID" value="KAF2734093.1"/>
    <property type="molecule type" value="Genomic_DNA"/>
</dbReference>
<dbReference type="PANTHER" id="PTHR37981">
    <property type="entry name" value="LIPASE 2"/>
    <property type="match status" value="1"/>
</dbReference>
<dbReference type="Gene3D" id="3.40.50.1110">
    <property type="entry name" value="SGNH hydrolase"/>
    <property type="match status" value="1"/>
</dbReference>
<gene>
    <name evidence="1" type="ORF">EJ04DRAFT_401918</name>
</gene>
<name>A0A9P4QZK6_9PLEO</name>
<dbReference type="GO" id="GO:0016788">
    <property type="term" value="F:hydrolase activity, acting on ester bonds"/>
    <property type="evidence" value="ECO:0007669"/>
    <property type="project" value="InterPro"/>
</dbReference>